<gene>
    <name evidence="4" type="ORF">SAMN05443634_104225</name>
</gene>
<evidence type="ECO:0000313" key="5">
    <source>
        <dbReference type="Proteomes" id="UP000184120"/>
    </source>
</evidence>
<sequence length="220" mass="25892">MFNFASSILKTMELSEKQIAILQAAEKIFAKRGIDAASVREIAKEAKINIAMISYYFGSKEKLVDHLFGYRIKSFHSQLEQIIQNTTMTSFEKLREVLRSYLDRILEKPEFHRIMVREFSKRESISDIEEKVHELKLKNLFYINQIINEGYEKGEFKRKVPAEAVIMVVIGGTSYLILNEKIYLKQWGLKTHEEFAKYVHAEYYPYLIDSLKAIIQYDEK</sequence>
<dbReference type="SUPFAM" id="SSF48498">
    <property type="entry name" value="Tetracyclin repressor-like, C-terminal domain"/>
    <property type="match status" value="1"/>
</dbReference>
<organism evidence="4 5">
    <name type="scientific">Chishuiella changwenlii</name>
    <dbReference type="NCBI Taxonomy" id="1434701"/>
    <lineage>
        <taxon>Bacteria</taxon>
        <taxon>Pseudomonadati</taxon>
        <taxon>Bacteroidota</taxon>
        <taxon>Flavobacteriia</taxon>
        <taxon>Flavobacteriales</taxon>
        <taxon>Weeksellaceae</taxon>
        <taxon>Chishuiella</taxon>
    </lineage>
</organism>
<protein>
    <submittedName>
        <fullName evidence="4">Transcriptional regulator, TetR family</fullName>
    </submittedName>
</protein>
<dbReference type="PANTHER" id="PTHR43479">
    <property type="entry name" value="ACREF/ENVCD OPERON REPRESSOR-RELATED"/>
    <property type="match status" value="1"/>
</dbReference>
<dbReference type="PROSITE" id="PS50977">
    <property type="entry name" value="HTH_TETR_2"/>
    <property type="match status" value="1"/>
</dbReference>
<dbReference type="GO" id="GO:0003677">
    <property type="term" value="F:DNA binding"/>
    <property type="evidence" value="ECO:0007669"/>
    <property type="project" value="UniProtKB-UniRule"/>
</dbReference>
<dbReference type="Gene3D" id="1.10.357.10">
    <property type="entry name" value="Tetracycline Repressor, domain 2"/>
    <property type="match status" value="1"/>
</dbReference>
<proteinExistence type="predicted"/>
<dbReference type="InterPro" id="IPR001647">
    <property type="entry name" value="HTH_TetR"/>
</dbReference>
<dbReference type="PROSITE" id="PS01081">
    <property type="entry name" value="HTH_TETR_1"/>
    <property type="match status" value="1"/>
</dbReference>
<dbReference type="STRING" id="1434701.SAMN05443634_104225"/>
<dbReference type="InterPro" id="IPR023772">
    <property type="entry name" value="DNA-bd_HTH_TetR-type_CS"/>
</dbReference>
<dbReference type="Proteomes" id="UP000184120">
    <property type="component" value="Unassembled WGS sequence"/>
</dbReference>
<evidence type="ECO:0000256" key="2">
    <source>
        <dbReference type="PROSITE-ProRule" id="PRU00335"/>
    </source>
</evidence>
<dbReference type="PANTHER" id="PTHR43479:SF11">
    <property type="entry name" value="ACREF_ENVCD OPERON REPRESSOR-RELATED"/>
    <property type="match status" value="1"/>
</dbReference>
<feature type="domain" description="HTH tetR-type" evidence="3">
    <location>
        <begin position="15"/>
        <end position="75"/>
    </location>
</feature>
<dbReference type="EMBL" id="FRBH01000004">
    <property type="protein sequence ID" value="SHK90625.1"/>
    <property type="molecule type" value="Genomic_DNA"/>
</dbReference>
<name>A0A1M6WAX1_9FLAO</name>
<dbReference type="Pfam" id="PF17938">
    <property type="entry name" value="TetR_C_29"/>
    <property type="match status" value="1"/>
</dbReference>
<dbReference type="InterPro" id="IPR036271">
    <property type="entry name" value="Tet_transcr_reg_TetR-rel_C_sf"/>
</dbReference>
<evidence type="ECO:0000313" key="4">
    <source>
        <dbReference type="EMBL" id="SHK90625.1"/>
    </source>
</evidence>
<dbReference type="AlphaFoldDB" id="A0A1M6WAX1"/>
<dbReference type="InterPro" id="IPR050624">
    <property type="entry name" value="HTH-type_Tx_Regulator"/>
</dbReference>
<feature type="DNA-binding region" description="H-T-H motif" evidence="2">
    <location>
        <begin position="38"/>
        <end position="57"/>
    </location>
</feature>
<dbReference type="InterPro" id="IPR041474">
    <property type="entry name" value="NicS_C"/>
</dbReference>
<dbReference type="SUPFAM" id="SSF46689">
    <property type="entry name" value="Homeodomain-like"/>
    <property type="match status" value="1"/>
</dbReference>
<evidence type="ECO:0000259" key="3">
    <source>
        <dbReference type="PROSITE" id="PS50977"/>
    </source>
</evidence>
<dbReference type="Pfam" id="PF00440">
    <property type="entry name" value="TetR_N"/>
    <property type="match status" value="1"/>
</dbReference>
<reference evidence="5" key="1">
    <citation type="submission" date="2016-11" db="EMBL/GenBank/DDBJ databases">
        <authorList>
            <person name="Varghese N."/>
            <person name="Submissions S."/>
        </authorList>
    </citation>
    <scope>NUCLEOTIDE SEQUENCE [LARGE SCALE GENOMIC DNA]</scope>
    <source>
        <strain evidence="5">DSM 27989</strain>
    </source>
</reference>
<evidence type="ECO:0000256" key="1">
    <source>
        <dbReference type="ARBA" id="ARBA00023125"/>
    </source>
</evidence>
<dbReference type="InterPro" id="IPR009057">
    <property type="entry name" value="Homeodomain-like_sf"/>
</dbReference>
<dbReference type="PRINTS" id="PR00455">
    <property type="entry name" value="HTHTETR"/>
</dbReference>
<accession>A0A1M6WAX1</accession>
<keyword evidence="1 2" id="KW-0238">DNA-binding</keyword>